<comment type="similarity">
    <text evidence="1">Belongs to the cytochrome b5 family. MAPR subfamily.</text>
</comment>
<dbReference type="InterPro" id="IPR001199">
    <property type="entry name" value="Cyt_B5-like_heme/steroid-bd"/>
</dbReference>
<dbReference type="PANTHER" id="PTHR10281">
    <property type="entry name" value="MEMBRANE-ASSOCIATED PROGESTERONE RECEPTOR COMPONENT-RELATED"/>
    <property type="match status" value="1"/>
</dbReference>
<dbReference type="OrthoDB" id="547796at2759"/>
<dbReference type="Gene3D" id="3.10.120.10">
    <property type="entry name" value="Cytochrome b5-like heme/steroid binding domain"/>
    <property type="match status" value="1"/>
</dbReference>
<dbReference type="SMART" id="SM01117">
    <property type="entry name" value="Cyt-b5"/>
    <property type="match status" value="1"/>
</dbReference>
<comment type="caution">
    <text evidence="4">The sequence shown here is derived from an EMBL/GenBank/DDBJ whole genome shotgun (WGS) entry which is preliminary data.</text>
</comment>
<feature type="domain" description="Cytochrome b5 heme-binding" evidence="3">
    <location>
        <begin position="52"/>
        <end position="148"/>
    </location>
</feature>
<dbReference type="Pfam" id="PF00173">
    <property type="entry name" value="Cyt-b5"/>
    <property type="match status" value="1"/>
</dbReference>
<reference evidence="4 5" key="1">
    <citation type="journal article" date="2017" name="Curr. Biol.">
        <title>Genome architecture and evolution of a unichromosomal asexual nematode.</title>
        <authorList>
            <person name="Fradin H."/>
            <person name="Zegar C."/>
            <person name="Gutwein M."/>
            <person name="Lucas J."/>
            <person name="Kovtun M."/>
            <person name="Corcoran D."/>
            <person name="Baugh L.R."/>
            <person name="Kiontke K."/>
            <person name="Gunsalus K."/>
            <person name="Fitch D.H."/>
            <person name="Piano F."/>
        </authorList>
    </citation>
    <scope>NUCLEOTIDE SEQUENCE [LARGE SCALE GENOMIC DNA]</scope>
    <source>
        <strain evidence="4">PF1309</strain>
    </source>
</reference>
<evidence type="ECO:0000313" key="5">
    <source>
        <dbReference type="Proteomes" id="UP000218231"/>
    </source>
</evidence>
<dbReference type="EMBL" id="LIAE01006459">
    <property type="protein sequence ID" value="PAV89285.1"/>
    <property type="molecule type" value="Genomic_DNA"/>
</dbReference>
<evidence type="ECO:0000259" key="3">
    <source>
        <dbReference type="SMART" id="SM01117"/>
    </source>
</evidence>
<dbReference type="GO" id="GO:0005783">
    <property type="term" value="C:endoplasmic reticulum"/>
    <property type="evidence" value="ECO:0007669"/>
    <property type="project" value="TreeGrafter"/>
</dbReference>
<dbReference type="GO" id="GO:0016020">
    <property type="term" value="C:membrane"/>
    <property type="evidence" value="ECO:0007669"/>
    <property type="project" value="TreeGrafter"/>
</dbReference>
<evidence type="ECO:0000313" key="4">
    <source>
        <dbReference type="EMBL" id="PAV89285.1"/>
    </source>
</evidence>
<dbReference type="Proteomes" id="UP000218231">
    <property type="component" value="Unassembled WGS sequence"/>
</dbReference>
<dbReference type="InterPro" id="IPR050577">
    <property type="entry name" value="MAPR/NEUFC/NENF-like"/>
</dbReference>
<gene>
    <name evidence="4" type="ORF">WR25_23021</name>
</gene>
<keyword evidence="5" id="KW-1185">Reference proteome</keyword>
<dbReference type="SUPFAM" id="SSF55856">
    <property type="entry name" value="Cytochrome b5-like heme/steroid binding domain"/>
    <property type="match status" value="1"/>
</dbReference>
<evidence type="ECO:0000256" key="1">
    <source>
        <dbReference type="ARBA" id="ARBA00038357"/>
    </source>
</evidence>
<accession>A0A2A2LTC1</accession>
<dbReference type="InterPro" id="IPR036400">
    <property type="entry name" value="Cyt_B5-like_heme/steroid_sf"/>
</dbReference>
<dbReference type="PANTHER" id="PTHR10281:SF106">
    <property type="entry name" value="IP06960P-RELATED"/>
    <property type="match status" value="1"/>
</dbReference>
<protein>
    <recommendedName>
        <fullName evidence="3">Cytochrome b5 heme-binding domain-containing protein</fullName>
    </recommendedName>
</protein>
<evidence type="ECO:0000256" key="2">
    <source>
        <dbReference type="SAM" id="Phobius"/>
    </source>
</evidence>
<keyword evidence="2" id="KW-1133">Transmembrane helix</keyword>
<sequence length="169" mass="19379">MDLSSYFELSYWDYVGIFIILLITLYYLFAPKAPEIKYEPKPQLERMPKQDMTLEELRQYDGVESKRILMAINGRIFDISRGSDFYGPGGPYEKLAGHDATRALAKMDAKMVKEEKDDISDLTPSEKDEAKEWEMTISSKYPTVGKLVDREEDKSDYSGALSEITLSGY</sequence>
<dbReference type="STRING" id="2018661.A0A2A2LTC1"/>
<proteinExistence type="inferred from homology"/>
<name>A0A2A2LTC1_9BILA</name>
<organism evidence="4 5">
    <name type="scientific">Diploscapter pachys</name>
    <dbReference type="NCBI Taxonomy" id="2018661"/>
    <lineage>
        <taxon>Eukaryota</taxon>
        <taxon>Metazoa</taxon>
        <taxon>Ecdysozoa</taxon>
        <taxon>Nematoda</taxon>
        <taxon>Chromadorea</taxon>
        <taxon>Rhabditida</taxon>
        <taxon>Rhabditina</taxon>
        <taxon>Rhabditomorpha</taxon>
        <taxon>Rhabditoidea</taxon>
        <taxon>Rhabditidae</taxon>
        <taxon>Diploscapter</taxon>
    </lineage>
</organism>
<dbReference type="FunFam" id="3.10.120.10:FF:000003">
    <property type="entry name" value="membrane-associated progesterone receptor component 1"/>
    <property type="match status" value="1"/>
</dbReference>
<keyword evidence="2" id="KW-0812">Transmembrane</keyword>
<feature type="transmembrane region" description="Helical" evidence="2">
    <location>
        <begin position="12"/>
        <end position="29"/>
    </location>
</feature>
<dbReference type="AlphaFoldDB" id="A0A2A2LTC1"/>
<keyword evidence="2" id="KW-0472">Membrane</keyword>